<dbReference type="RefSeq" id="WP_114045358.1">
    <property type="nucleotide sequence ID" value="NZ_CP025198.1"/>
</dbReference>
<dbReference type="GO" id="GO:0009007">
    <property type="term" value="F:site-specific DNA-methyltransferase (adenine-specific) activity"/>
    <property type="evidence" value="ECO:0007669"/>
    <property type="project" value="UniProtKB-EC"/>
</dbReference>
<dbReference type="SUPFAM" id="SSF53335">
    <property type="entry name" value="S-adenosyl-L-methionine-dependent methyltransferases"/>
    <property type="match status" value="1"/>
</dbReference>
<dbReference type="InterPro" id="IPR050953">
    <property type="entry name" value="N4_N6_ade-DNA_methylase"/>
</dbReference>
<dbReference type="GO" id="GO:0008170">
    <property type="term" value="F:N-methyltransferase activity"/>
    <property type="evidence" value="ECO:0007669"/>
    <property type="project" value="InterPro"/>
</dbReference>
<dbReference type="Gene3D" id="3.40.50.150">
    <property type="entry name" value="Vaccinia Virus protein VP39"/>
    <property type="match status" value="1"/>
</dbReference>
<dbReference type="InterPro" id="IPR002052">
    <property type="entry name" value="DNA_methylase_N6_adenine_CS"/>
</dbReference>
<evidence type="ECO:0000313" key="7">
    <source>
        <dbReference type="EMBL" id="AXE39491.1"/>
    </source>
</evidence>
<dbReference type="Pfam" id="PF02384">
    <property type="entry name" value="N6_Mtase"/>
    <property type="match status" value="1"/>
</dbReference>
<keyword evidence="8" id="KW-1185">Reference proteome</keyword>
<evidence type="ECO:0000259" key="6">
    <source>
        <dbReference type="Pfam" id="PF22837"/>
    </source>
</evidence>
<dbReference type="GO" id="GO:0009307">
    <property type="term" value="P:DNA restriction-modification system"/>
    <property type="evidence" value="ECO:0007669"/>
    <property type="project" value="UniProtKB-KW"/>
</dbReference>
<dbReference type="KEGG" id="acij:JS278_02350"/>
<keyword evidence="2 7" id="KW-0808">Transferase</keyword>
<reference evidence="7 8" key="1">
    <citation type="submission" date="2017-12" db="EMBL/GenBank/DDBJ databases">
        <title>The whole genome sequence of the Acidipropionibacterium virtanenii sp. nov. type strain JS278.</title>
        <authorList>
            <person name="Laine P."/>
            <person name="Deptula P."/>
            <person name="Varmanen P."/>
            <person name="Auvinen P."/>
        </authorList>
    </citation>
    <scope>NUCLEOTIDE SEQUENCE [LARGE SCALE GENOMIC DNA]</scope>
    <source>
        <strain evidence="7 8">JS278</strain>
    </source>
</reference>
<proteinExistence type="predicted"/>
<dbReference type="InterPro" id="IPR054520">
    <property type="entry name" value="M_Eco57I_C"/>
</dbReference>
<evidence type="ECO:0000256" key="3">
    <source>
        <dbReference type="ARBA" id="ARBA00022691"/>
    </source>
</evidence>
<organism evidence="7 8">
    <name type="scientific">Acidipropionibacterium virtanenii</name>
    <dbReference type="NCBI Taxonomy" id="2057246"/>
    <lineage>
        <taxon>Bacteria</taxon>
        <taxon>Bacillati</taxon>
        <taxon>Actinomycetota</taxon>
        <taxon>Actinomycetes</taxon>
        <taxon>Propionibacteriales</taxon>
        <taxon>Propionibacteriaceae</taxon>
        <taxon>Acidipropionibacterium</taxon>
    </lineage>
</organism>
<evidence type="ECO:0000256" key="4">
    <source>
        <dbReference type="ARBA" id="ARBA00022747"/>
    </source>
</evidence>
<feature type="domain" description="Type II methyltransferase M.Eco57I C-terminal" evidence="6">
    <location>
        <begin position="255"/>
        <end position="516"/>
    </location>
</feature>
<dbReference type="EC" id="2.1.1.72" evidence="7"/>
<dbReference type="InterPro" id="IPR029063">
    <property type="entry name" value="SAM-dependent_MTases_sf"/>
</dbReference>
<dbReference type="EMBL" id="CP025198">
    <property type="protein sequence ID" value="AXE39491.1"/>
    <property type="molecule type" value="Genomic_DNA"/>
</dbReference>
<dbReference type="PROSITE" id="PS00092">
    <property type="entry name" value="N6_MTASE"/>
    <property type="match status" value="1"/>
</dbReference>
<dbReference type="AlphaFoldDB" id="A0A344UW43"/>
<evidence type="ECO:0000259" key="5">
    <source>
        <dbReference type="Pfam" id="PF02384"/>
    </source>
</evidence>
<keyword evidence="4" id="KW-0680">Restriction system</keyword>
<dbReference type="OrthoDB" id="9784823at2"/>
<feature type="domain" description="DNA methylase adenine-specific" evidence="5">
    <location>
        <begin position="12"/>
        <end position="216"/>
    </location>
</feature>
<dbReference type="Proteomes" id="UP000251995">
    <property type="component" value="Chromosome"/>
</dbReference>
<evidence type="ECO:0000313" key="8">
    <source>
        <dbReference type="Proteomes" id="UP000251995"/>
    </source>
</evidence>
<dbReference type="PANTHER" id="PTHR33841">
    <property type="entry name" value="DNA METHYLTRANSFERASE YEEA-RELATED"/>
    <property type="match status" value="1"/>
</dbReference>
<gene>
    <name evidence="7" type="ORF">JS278_02350</name>
</gene>
<dbReference type="GO" id="GO:0003677">
    <property type="term" value="F:DNA binding"/>
    <property type="evidence" value="ECO:0007669"/>
    <property type="project" value="InterPro"/>
</dbReference>
<dbReference type="PRINTS" id="PR00507">
    <property type="entry name" value="N12N6MTFRASE"/>
</dbReference>
<evidence type="ECO:0000256" key="1">
    <source>
        <dbReference type="ARBA" id="ARBA00022603"/>
    </source>
</evidence>
<dbReference type="Pfam" id="PF22837">
    <property type="entry name" value="M_Eco57I_C"/>
    <property type="match status" value="1"/>
</dbReference>
<keyword evidence="1 7" id="KW-0489">Methyltransferase</keyword>
<evidence type="ECO:0000256" key="2">
    <source>
        <dbReference type="ARBA" id="ARBA00022679"/>
    </source>
</evidence>
<keyword evidence="3" id="KW-0949">S-adenosyl-L-methionine</keyword>
<dbReference type="REBASE" id="160466">
    <property type="entry name" value="M.AviJS278II"/>
</dbReference>
<accession>A0A344UW43</accession>
<protein>
    <submittedName>
        <fullName evidence="7">Modification methylase Eco57IB</fullName>
        <ecNumber evidence="7">2.1.1.72</ecNumber>
    </submittedName>
</protein>
<sequence>MTVGARSEAQDKERKARGAYFTPAPVAEFITEWAVRSSGDLVIDPSCGDAAFLVPAVMRLRALGALDPVVHGVEIHGASAADAGIRVTQADGRAQIRVADFFDLDDGRRYDAVVGNPPYVRYQGFTGPARSRARRAALRAGVSLSSLASSWAAFVVHAASVLKPGGRLGMVLPAELLSVNYAAPVRRFLFEHFGSVELVLFERQVFDDAETDTVLLLADQCGRSTTSAAIRRVHRSSDLVDLPEPVTRTPVSPEAKWTDLLVSPDVMGILARLKKSGAFAGLGYWGRIRLGAVTGNNKYFALSAARAAELGLATDDLMAISPPGSGHLRGLEFTCEQFAGLRESGRSVLLFRPQDPLDRAARKYVSAGCEAGINEAYKCRVRTPWYRVPVLETPDLFLTCMNADTPRLTTNEAGVRHLNSVHGVYLFPDIQESGRTYLPIASLNSVTLLDAELSGRSYGGGILKIEPREAVRWLVPSETLVSDAAHGLDSVREEVVEALGNGRLLDAVALVDSVLLGAGDAMTPVDLRMIRSAAADMAQRRITRRSGDGR</sequence>
<dbReference type="PANTHER" id="PTHR33841:SF5">
    <property type="entry name" value="DNA METHYLASE (MODIFICATION METHYLASE) (METHYLTRANSFERASE)-RELATED"/>
    <property type="match status" value="1"/>
</dbReference>
<dbReference type="GO" id="GO:0032259">
    <property type="term" value="P:methylation"/>
    <property type="evidence" value="ECO:0007669"/>
    <property type="project" value="UniProtKB-KW"/>
</dbReference>
<dbReference type="InterPro" id="IPR003356">
    <property type="entry name" value="DNA_methylase_A-5"/>
</dbReference>
<name>A0A344UW43_9ACTN</name>